<evidence type="ECO:0000313" key="3">
    <source>
        <dbReference type="EMBL" id="WMV14535.1"/>
    </source>
</evidence>
<dbReference type="EMBL" id="CP133613">
    <property type="protein sequence ID" value="WMV14535.1"/>
    <property type="molecule type" value="Genomic_DNA"/>
</dbReference>
<dbReference type="AlphaFoldDB" id="A0AAF0Q486"/>
<dbReference type="InterPro" id="IPR011333">
    <property type="entry name" value="SKP1/BTB/POZ_sf"/>
</dbReference>
<dbReference type="Proteomes" id="UP001234989">
    <property type="component" value="Chromosome 2"/>
</dbReference>
<keyword evidence="4" id="KW-1185">Reference proteome</keyword>
<evidence type="ECO:0000256" key="1">
    <source>
        <dbReference type="ARBA" id="ARBA00004906"/>
    </source>
</evidence>
<evidence type="ECO:0000313" key="4">
    <source>
        <dbReference type="Proteomes" id="UP001234989"/>
    </source>
</evidence>
<dbReference type="InterPro" id="IPR016073">
    <property type="entry name" value="Skp1_comp_POZ"/>
</dbReference>
<gene>
    <name evidence="3" type="ORF">MTR67_007920</name>
</gene>
<dbReference type="Pfam" id="PF03931">
    <property type="entry name" value="Skp1_POZ"/>
    <property type="match status" value="1"/>
</dbReference>
<reference evidence="3" key="1">
    <citation type="submission" date="2023-08" db="EMBL/GenBank/DDBJ databases">
        <title>A de novo genome assembly of Solanum verrucosum Schlechtendal, a Mexican diploid species geographically isolated from the other diploid A-genome species in potato relatives.</title>
        <authorList>
            <person name="Hosaka K."/>
        </authorList>
    </citation>
    <scope>NUCLEOTIDE SEQUENCE</scope>
    <source>
        <tissue evidence="3">Young leaves</tissue>
    </source>
</reference>
<dbReference type="GO" id="GO:0006511">
    <property type="term" value="P:ubiquitin-dependent protein catabolic process"/>
    <property type="evidence" value="ECO:0007669"/>
    <property type="project" value="InterPro"/>
</dbReference>
<evidence type="ECO:0000259" key="2">
    <source>
        <dbReference type="Pfam" id="PF03931"/>
    </source>
</evidence>
<proteinExistence type="predicted"/>
<sequence>MVQDADSTSNVIPLSNVDGKTMTKVIQYWKKYSEEELVGVLLAASSFDDKQLKEEIIQ</sequence>
<comment type="pathway">
    <text evidence="1">Protein modification; protein ubiquitination.</text>
</comment>
<organism evidence="3 4">
    <name type="scientific">Solanum verrucosum</name>
    <dbReference type="NCBI Taxonomy" id="315347"/>
    <lineage>
        <taxon>Eukaryota</taxon>
        <taxon>Viridiplantae</taxon>
        <taxon>Streptophyta</taxon>
        <taxon>Embryophyta</taxon>
        <taxon>Tracheophyta</taxon>
        <taxon>Spermatophyta</taxon>
        <taxon>Magnoliopsida</taxon>
        <taxon>eudicotyledons</taxon>
        <taxon>Gunneridae</taxon>
        <taxon>Pentapetalae</taxon>
        <taxon>asterids</taxon>
        <taxon>lamiids</taxon>
        <taxon>Solanales</taxon>
        <taxon>Solanaceae</taxon>
        <taxon>Solanoideae</taxon>
        <taxon>Solaneae</taxon>
        <taxon>Solanum</taxon>
    </lineage>
</organism>
<name>A0AAF0Q486_SOLVR</name>
<dbReference type="Gene3D" id="3.30.710.10">
    <property type="entry name" value="Potassium Channel Kv1.1, Chain A"/>
    <property type="match status" value="1"/>
</dbReference>
<dbReference type="SUPFAM" id="SSF54695">
    <property type="entry name" value="POZ domain"/>
    <property type="match status" value="1"/>
</dbReference>
<accession>A0AAF0Q486</accession>
<protein>
    <recommendedName>
        <fullName evidence="2">SKP1 component POZ domain-containing protein</fullName>
    </recommendedName>
</protein>
<feature type="domain" description="SKP1 component POZ" evidence="2">
    <location>
        <begin position="1"/>
        <end position="33"/>
    </location>
</feature>